<sequence length="99" mass="10899">MIPAVLGIVFCSIISILSPLTTGLAHFMKNAFGLNPESVVFLASQKGFEPLTYGLEVRCSIQLSYWDKYGAGDGNRTHVIGLEGRRSTIELHPLEMILF</sequence>
<accession>A0A485M4E2</accession>
<dbReference type="AlphaFoldDB" id="A0A485M4E2"/>
<gene>
    <name evidence="1" type="ORF">SCFA_40018</name>
</gene>
<dbReference type="EMBL" id="CAADRN010000334">
    <property type="protein sequence ID" value="VFU18229.1"/>
    <property type="molecule type" value="Genomic_DNA"/>
</dbReference>
<organism evidence="1">
    <name type="scientific">anaerobic digester metagenome</name>
    <dbReference type="NCBI Taxonomy" id="1263854"/>
    <lineage>
        <taxon>unclassified sequences</taxon>
        <taxon>metagenomes</taxon>
        <taxon>ecological metagenomes</taxon>
    </lineage>
</organism>
<reference evidence="1" key="1">
    <citation type="submission" date="2019-03" db="EMBL/GenBank/DDBJ databases">
        <authorList>
            <person name="Hao L."/>
        </authorList>
    </citation>
    <scope>NUCLEOTIDE SEQUENCE</scope>
</reference>
<evidence type="ECO:0000313" key="1">
    <source>
        <dbReference type="EMBL" id="VFU18229.1"/>
    </source>
</evidence>
<name>A0A485M4E2_9ZZZZ</name>
<protein>
    <submittedName>
        <fullName evidence="1">Uncharacterized protein</fullName>
    </submittedName>
</protein>
<proteinExistence type="predicted"/>